<gene>
    <name evidence="1" type="ORF">UY82_C0005G0012</name>
</gene>
<name>A0A0G2A7U7_9BACT</name>
<accession>A0A0G2A7U7</accession>
<feature type="non-terminal residue" evidence="1">
    <location>
        <position position="24"/>
    </location>
</feature>
<dbReference type="AlphaFoldDB" id="A0A0G2A7U7"/>
<evidence type="ECO:0000313" key="2">
    <source>
        <dbReference type="Proteomes" id="UP000033865"/>
    </source>
</evidence>
<evidence type="ECO:0000313" key="1">
    <source>
        <dbReference type="EMBL" id="KKW37002.1"/>
    </source>
</evidence>
<reference evidence="1 2" key="1">
    <citation type="journal article" date="2015" name="Nature">
        <title>rRNA introns, odd ribosomes, and small enigmatic genomes across a large radiation of phyla.</title>
        <authorList>
            <person name="Brown C.T."/>
            <person name="Hug L.A."/>
            <person name="Thomas B.C."/>
            <person name="Sharon I."/>
            <person name="Castelle C.J."/>
            <person name="Singh A."/>
            <person name="Wilkins M.J."/>
            <person name="Williams K.H."/>
            <person name="Banfield J.F."/>
        </authorList>
    </citation>
    <scope>NUCLEOTIDE SEQUENCE [LARGE SCALE GENOMIC DNA]</scope>
</reference>
<protein>
    <submittedName>
        <fullName evidence="1">Uncharacterized protein</fullName>
    </submittedName>
</protein>
<proteinExistence type="predicted"/>
<comment type="caution">
    <text evidence="1">The sequence shown here is derived from an EMBL/GenBank/DDBJ whole genome shotgun (WGS) entry which is preliminary data.</text>
</comment>
<dbReference type="Proteomes" id="UP000033865">
    <property type="component" value="Unassembled WGS sequence"/>
</dbReference>
<dbReference type="EMBL" id="LCRN01000005">
    <property type="protein sequence ID" value="KKW37002.1"/>
    <property type="molecule type" value="Genomic_DNA"/>
</dbReference>
<sequence>MSKLLLGTLTVGIIAVLSAFILKN</sequence>
<organism evidence="1 2">
    <name type="scientific">Candidatus Uhrbacteria bacterium GW2011_GWC2_53_7</name>
    <dbReference type="NCBI Taxonomy" id="1618986"/>
    <lineage>
        <taxon>Bacteria</taxon>
        <taxon>Candidatus Uhriibacteriota</taxon>
    </lineage>
</organism>